<dbReference type="PANTHER" id="PTHR42911">
    <property type="entry name" value="MODULATOR OF FTSH PROTEASE HFLC"/>
    <property type="match status" value="1"/>
</dbReference>
<keyword evidence="8" id="KW-0378">Hydrolase</keyword>
<keyword evidence="5" id="KW-0472">Membrane</keyword>
<evidence type="ECO:0000313" key="8">
    <source>
        <dbReference type="EMBL" id="MBB3954901.1"/>
    </source>
</evidence>
<name>A0A7W6CE66_9SPHN</name>
<dbReference type="CDD" id="cd03405">
    <property type="entry name" value="SPFH_HflC"/>
    <property type="match status" value="1"/>
</dbReference>
<dbReference type="SUPFAM" id="SSF117892">
    <property type="entry name" value="Band 7/SPFH domain"/>
    <property type="match status" value="1"/>
</dbReference>
<proteinExistence type="inferred from homology"/>
<dbReference type="Proteomes" id="UP000548867">
    <property type="component" value="Unassembled WGS sequence"/>
</dbReference>
<dbReference type="InterPro" id="IPR036013">
    <property type="entry name" value="Band_7/SPFH_dom_sf"/>
</dbReference>
<comment type="similarity">
    <text evidence="2 6">Belongs to the band 7/mec-2 family. HflC subfamily.</text>
</comment>
<evidence type="ECO:0000313" key="9">
    <source>
        <dbReference type="Proteomes" id="UP000548867"/>
    </source>
</evidence>
<comment type="subcellular location">
    <subcellularLocation>
        <location evidence="1">Membrane</location>
        <topology evidence="1">Single-pass membrane protein</topology>
    </subcellularLocation>
</comment>
<reference evidence="8 9" key="1">
    <citation type="submission" date="2020-08" db="EMBL/GenBank/DDBJ databases">
        <title>Genomic Encyclopedia of Type Strains, Phase IV (KMG-IV): sequencing the most valuable type-strain genomes for metagenomic binning, comparative biology and taxonomic classification.</title>
        <authorList>
            <person name="Goeker M."/>
        </authorList>
    </citation>
    <scope>NUCLEOTIDE SEQUENCE [LARGE SCALE GENOMIC DNA]</scope>
    <source>
        <strain evidence="8 9">DSM 27057</strain>
    </source>
</reference>
<protein>
    <recommendedName>
        <fullName evidence="6">Protein HflC</fullName>
    </recommendedName>
</protein>
<keyword evidence="9" id="KW-1185">Reference proteome</keyword>
<dbReference type="RefSeq" id="WP_183624757.1">
    <property type="nucleotide sequence ID" value="NZ_JACIDX010000006.1"/>
</dbReference>
<keyword evidence="4" id="KW-1133">Transmembrane helix</keyword>
<sequence length="290" mass="32452">MSGLFQDGIAPRAKLAVAGLIAAALVGFSAIVEVPESQQAVVMWLGDPVRVINRYKPGVDYGNTGAGLSLRVPFFETLVRVDRRVLNLDMERQQVNSSDQQRLEVDAYARFRIIDPVKMVRTAGTSERVQEQLQPILTSVLRQGLASYTFQSLLTPERGVMMEQIRKALDVEAREYGAQIIDVRIKRADLPDGTPLERAYARMEAAREQEATTIRAMGQKQAQIIRADAEATAAKTYAEAYGKDPSFYDFYRAMESYRTTFANPANKSSTTIVLTPDNDYLRQFRSQKGQ</sequence>
<evidence type="ECO:0000256" key="4">
    <source>
        <dbReference type="ARBA" id="ARBA00022989"/>
    </source>
</evidence>
<dbReference type="InterPro" id="IPR001107">
    <property type="entry name" value="Band_7"/>
</dbReference>
<dbReference type="Pfam" id="PF01145">
    <property type="entry name" value="Band_7"/>
    <property type="match status" value="1"/>
</dbReference>
<dbReference type="InterPro" id="IPR010200">
    <property type="entry name" value="HflC"/>
</dbReference>
<gene>
    <name evidence="8" type="ORF">GGR38_001850</name>
</gene>
<evidence type="ECO:0000259" key="7">
    <source>
        <dbReference type="SMART" id="SM00244"/>
    </source>
</evidence>
<keyword evidence="3" id="KW-0812">Transmembrane</keyword>
<dbReference type="PANTHER" id="PTHR42911:SF1">
    <property type="entry name" value="MODULATOR OF FTSH PROTEASE HFLC"/>
    <property type="match status" value="1"/>
</dbReference>
<evidence type="ECO:0000256" key="5">
    <source>
        <dbReference type="ARBA" id="ARBA00023136"/>
    </source>
</evidence>
<dbReference type="EMBL" id="JACIDX010000006">
    <property type="protein sequence ID" value="MBB3954901.1"/>
    <property type="molecule type" value="Genomic_DNA"/>
</dbReference>
<evidence type="ECO:0000256" key="6">
    <source>
        <dbReference type="PIRNR" id="PIRNR005651"/>
    </source>
</evidence>
<dbReference type="Gene3D" id="3.30.479.30">
    <property type="entry name" value="Band 7 domain"/>
    <property type="match status" value="1"/>
</dbReference>
<dbReference type="PIRSF" id="PIRSF005651">
    <property type="entry name" value="HflC"/>
    <property type="match status" value="1"/>
</dbReference>
<dbReference type="GO" id="GO:0006508">
    <property type="term" value="P:proteolysis"/>
    <property type="evidence" value="ECO:0007669"/>
    <property type="project" value="UniProtKB-KW"/>
</dbReference>
<evidence type="ECO:0000256" key="3">
    <source>
        <dbReference type="ARBA" id="ARBA00022692"/>
    </source>
</evidence>
<comment type="function">
    <text evidence="6">HflC and HflK could regulate a protease.</text>
</comment>
<comment type="caution">
    <text evidence="8">The sequence shown here is derived from an EMBL/GenBank/DDBJ whole genome shotgun (WGS) entry which is preliminary data.</text>
</comment>
<accession>A0A7W6CE66</accession>
<dbReference type="AlphaFoldDB" id="A0A7W6CE66"/>
<dbReference type="GO" id="GO:0008233">
    <property type="term" value="F:peptidase activity"/>
    <property type="evidence" value="ECO:0007669"/>
    <property type="project" value="UniProtKB-KW"/>
</dbReference>
<dbReference type="SMART" id="SM00244">
    <property type="entry name" value="PHB"/>
    <property type="match status" value="1"/>
</dbReference>
<evidence type="ECO:0000256" key="2">
    <source>
        <dbReference type="ARBA" id="ARBA00007862"/>
    </source>
</evidence>
<keyword evidence="8" id="KW-0645">Protease</keyword>
<organism evidence="8 9">
    <name type="scientific">Novosphingobium sediminicola</name>
    <dbReference type="NCBI Taxonomy" id="563162"/>
    <lineage>
        <taxon>Bacteria</taxon>
        <taxon>Pseudomonadati</taxon>
        <taxon>Pseudomonadota</taxon>
        <taxon>Alphaproteobacteria</taxon>
        <taxon>Sphingomonadales</taxon>
        <taxon>Sphingomonadaceae</taxon>
        <taxon>Novosphingobium</taxon>
    </lineage>
</organism>
<feature type="domain" description="Band 7" evidence="7">
    <location>
        <begin position="29"/>
        <end position="203"/>
    </location>
</feature>
<evidence type="ECO:0000256" key="1">
    <source>
        <dbReference type="ARBA" id="ARBA00004167"/>
    </source>
</evidence>
<dbReference type="GO" id="GO:0016020">
    <property type="term" value="C:membrane"/>
    <property type="evidence" value="ECO:0007669"/>
    <property type="project" value="UniProtKB-SubCell"/>
</dbReference>